<dbReference type="SMART" id="SM00448">
    <property type="entry name" value="REC"/>
    <property type="match status" value="1"/>
</dbReference>
<dbReference type="Gene3D" id="3.40.50.300">
    <property type="entry name" value="P-loop containing nucleotide triphosphate hydrolases"/>
    <property type="match status" value="1"/>
</dbReference>
<dbReference type="Gene3D" id="1.10.8.60">
    <property type="match status" value="1"/>
</dbReference>
<feature type="modified residue" description="4-aspartylphosphate" evidence="16">
    <location>
        <position position="52"/>
    </location>
</feature>
<evidence type="ECO:0000256" key="1">
    <source>
        <dbReference type="ARBA" id="ARBA00004496"/>
    </source>
</evidence>
<dbReference type="GO" id="GO:0005737">
    <property type="term" value="C:cytoplasm"/>
    <property type="evidence" value="ECO:0007669"/>
    <property type="project" value="UniProtKB-SubCell"/>
</dbReference>
<dbReference type="InterPro" id="IPR025944">
    <property type="entry name" value="Sigma_54_int_dom_CS"/>
</dbReference>
<evidence type="ECO:0000256" key="5">
    <source>
        <dbReference type="ARBA" id="ARBA00022553"/>
    </source>
</evidence>
<evidence type="ECO:0000259" key="18">
    <source>
        <dbReference type="PROSITE" id="PS50045"/>
    </source>
</evidence>
<dbReference type="Gene3D" id="1.10.10.60">
    <property type="entry name" value="Homeodomain-like"/>
    <property type="match status" value="1"/>
</dbReference>
<dbReference type="InterPro" id="IPR009057">
    <property type="entry name" value="Homeodomain-like_sf"/>
</dbReference>
<name>A0A370DSC6_9GAMM</name>
<dbReference type="PROSITE" id="PS00688">
    <property type="entry name" value="SIGMA54_INTERACT_3"/>
    <property type="match status" value="1"/>
</dbReference>
<keyword evidence="5 16" id="KW-0597">Phosphoprotein</keyword>
<evidence type="ECO:0000313" key="21">
    <source>
        <dbReference type="Proteomes" id="UP000255508"/>
    </source>
</evidence>
<dbReference type="GO" id="GO:0043565">
    <property type="term" value="F:sequence-specific DNA binding"/>
    <property type="evidence" value="ECO:0007669"/>
    <property type="project" value="InterPro"/>
</dbReference>
<dbReference type="SMART" id="SM00382">
    <property type="entry name" value="AAA"/>
    <property type="match status" value="1"/>
</dbReference>
<dbReference type="GO" id="GO:0005524">
    <property type="term" value="F:ATP binding"/>
    <property type="evidence" value="ECO:0007669"/>
    <property type="project" value="UniProtKB-KW"/>
</dbReference>
<dbReference type="PROSITE" id="PS50110">
    <property type="entry name" value="RESPONSE_REGULATORY"/>
    <property type="match status" value="1"/>
</dbReference>
<dbReference type="InterPro" id="IPR002197">
    <property type="entry name" value="HTH_Fis"/>
</dbReference>
<sequence length="474" mass="52520">MSKILIADDERAICDAFSRLFEMGGHEALIASNGKEALQVIREQHPAAVFMDVRMPGMDGIETLAQIRDEIGGLPVVIMTAYGAMETAMEAVRLDAFDYLGKPVELTRVRQLLHQMLEQSATELPTPEAETGQAEPETEPRLVGQSAPMQELFKLMGLLTTNNMTVLITGESGVGKELVARGIHRHSRQSEAPFVAINCAAIPENLLESELFGHEKGAFTSAETRRIGRFESAAEGTLFLDEIGELPLPLQGKLLRVLQERSFERIGSSTPIPLRARLITATNRDLAQEVTDKCFREDLLHRLNLVTLQVPPLRNRQEDIELLARHFLKQVAGELNKPLSDFEPGVIERLCAHSWPGNVRELEHVIKRSALLARGNKLTNHDLALENEPPKITTQETGSTSDGAFGQLSDTLRYALRQLVAEKTEGSFHTLISFAEGELIDEALRLCNDNQVSAAKLLGLHRTTLRNKIPSRDN</sequence>
<evidence type="ECO:0000259" key="19">
    <source>
        <dbReference type="PROSITE" id="PS50110"/>
    </source>
</evidence>
<evidence type="ECO:0000256" key="17">
    <source>
        <dbReference type="SAM" id="MobiDB-lite"/>
    </source>
</evidence>
<dbReference type="SUPFAM" id="SSF52540">
    <property type="entry name" value="P-loop containing nucleoside triphosphate hydrolases"/>
    <property type="match status" value="1"/>
</dbReference>
<keyword evidence="13" id="KW-0535">Nitrogen fixation</keyword>
<dbReference type="SUPFAM" id="SSF46689">
    <property type="entry name" value="Homeodomain-like"/>
    <property type="match status" value="1"/>
</dbReference>
<keyword evidence="7" id="KW-0067">ATP-binding</keyword>
<dbReference type="PROSITE" id="PS00676">
    <property type="entry name" value="SIGMA54_INTERACT_2"/>
    <property type="match status" value="1"/>
</dbReference>
<evidence type="ECO:0000256" key="14">
    <source>
        <dbReference type="ARBA" id="ARBA00029881"/>
    </source>
</evidence>
<dbReference type="PROSITE" id="PS50045">
    <property type="entry name" value="SIGMA54_INTERACT_4"/>
    <property type="match status" value="1"/>
</dbReference>
<keyword evidence="3" id="KW-0963">Cytoplasm</keyword>
<dbReference type="AlphaFoldDB" id="A0A370DSC6"/>
<dbReference type="Pfam" id="PF00158">
    <property type="entry name" value="Sigma54_activat"/>
    <property type="match status" value="1"/>
</dbReference>
<evidence type="ECO:0000256" key="13">
    <source>
        <dbReference type="ARBA" id="ARBA00023231"/>
    </source>
</evidence>
<dbReference type="SUPFAM" id="SSF52172">
    <property type="entry name" value="CheY-like"/>
    <property type="match status" value="1"/>
</dbReference>
<dbReference type="InterPro" id="IPR003593">
    <property type="entry name" value="AAA+_ATPase"/>
</dbReference>
<accession>A0A370DSC6</accession>
<protein>
    <recommendedName>
        <fullName evidence="2">DNA-binding transcriptional regulator NtrC</fullName>
    </recommendedName>
    <alternativeName>
        <fullName evidence="14">Nitrogen regulation protein NR(I)</fullName>
    </alternativeName>
    <alternativeName>
        <fullName evidence="15">Nitrogen regulator I</fullName>
    </alternativeName>
</protein>
<dbReference type="FunFam" id="3.40.50.300:FF:000006">
    <property type="entry name" value="DNA-binding transcriptional regulator NtrC"/>
    <property type="match status" value="1"/>
</dbReference>
<feature type="domain" description="Sigma-54 factor interaction" evidence="18">
    <location>
        <begin position="142"/>
        <end position="371"/>
    </location>
</feature>
<keyword evidence="4" id="KW-0678">Repressor</keyword>
<evidence type="ECO:0000256" key="12">
    <source>
        <dbReference type="ARBA" id="ARBA00023163"/>
    </source>
</evidence>
<evidence type="ECO:0000256" key="10">
    <source>
        <dbReference type="ARBA" id="ARBA00023125"/>
    </source>
</evidence>
<keyword evidence="12" id="KW-0804">Transcription</keyword>
<evidence type="ECO:0000256" key="2">
    <source>
        <dbReference type="ARBA" id="ARBA00019059"/>
    </source>
</evidence>
<dbReference type="CDD" id="cd00009">
    <property type="entry name" value="AAA"/>
    <property type="match status" value="1"/>
</dbReference>
<dbReference type="InterPro" id="IPR027417">
    <property type="entry name" value="P-loop_NTPase"/>
</dbReference>
<keyword evidence="8" id="KW-0902">Two-component regulatory system</keyword>
<evidence type="ECO:0000313" key="20">
    <source>
        <dbReference type="EMBL" id="RDH87999.1"/>
    </source>
</evidence>
<comment type="subcellular location">
    <subcellularLocation>
        <location evidence="1">Cytoplasm</location>
    </subcellularLocation>
</comment>
<dbReference type="PROSITE" id="PS00675">
    <property type="entry name" value="SIGMA54_INTERACT_1"/>
    <property type="match status" value="1"/>
</dbReference>
<evidence type="ECO:0000256" key="6">
    <source>
        <dbReference type="ARBA" id="ARBA00022741"/>
    </source>
</evidence>
<evidence type="ECO:0000256" key="16">
    <source>
        <dbReference type="PROSITE-ProRule" id="PRU00169"/>
    </source>
</evidence>
<dbReference type="EMBL" id="QFXD01000262">
    <property type="protein sequence ID" value="RDH87999.1"/>
    <property type="molecule type" value="Genomic_DNA"/>
</dbReference>
<evidence type="ECO:0000256" key="7">
    <source>
        <dbReference type="ARBA" id="ARBA00022840"/>
    </source>
</evidence>
<organism evidence="20 21">
    <name type="scientific">endosymbiont of Lamellibrachia luymesi</name>
    <dbReference type="NCBI Taxonomy" id="2200907"/>
    <lineage>
        <taxon>Bacteria</taxon>
        <taxon>Pseudomonadati</taxon>
        <taxon>Pseudomonadota</taxon>
        <taxon>Gammaproteobacteria</taxon>
        <taxon>sulfur-oxidizing symbionts</taxon>
    </lineage>
</organism>
<dbReference type="InterPro" id="IPR011006">
    <property type="entry name" value="CheY-like_superfamily"/>
</dbReference>
<keyword evidence="10" id="KW-0238">DNA-binding</keyword>
<dbReference type="Pfam" id="PF00072">
    <property type="entry name" value="Response_reg"/>
    <property type="match status" value="1"/>
</dbReference>
<dbReference type="PANTHER" id="PTHR32071">
    <property type="entry name" value="TRANSCRIPTIONAL REGULATORY PROTEIN"/>
    <property type="match status" value="1"/>
</dbReference>
<dbReference type="InterPro" id="IPR002078">
    <property type="entry name" value="Sigma_54_int"/>
</dbReference>
<keyword evidence="11" id="KW-0010">Activator</keyword>
<gene>
    <name evidence="20" type="ORF">DIZ79_15140</name>
</gene>
<dbReference type="GO" id="GO:0006355">
    <property type="term" value="P:regulation of DNA-templated transcription"/>
    <property type="evidence" value="ECO:0007669"/>
    <property type="project" value="InterPro"/>
</dbReference>
<evidence type="ECO:0000256" key="9">
    <source>
        <dbReference type="ARBA" id="ARBA00023015"/>
    </source>
</evidence>
<evidence type="ECO:0000256" key="8">
    <source>
        <dbReference type="ARBA" id="ARBA00023012"/>
    </source>
</evidence>
<dbReference type="InterPro" id="IPR058031">
    <property type="entry name" value="AAA_lid_NorR"/>
</dbReference>
<keyword evidence="9" id="KW-0805">Transcription regulation</keyword>
<feature type="domain" description="Response regulatory" evidence="19">
    <location>
        <begin position="3"/>
        <end position="117"/>
    </location>
</feature>
<evidence type="ECO:0000256" key="11">
    <source>
        <dbReference type="ARBA" id="ARBA00023159"/>
    </source>
</evidence>
<reference evidence="20 21" key="1">
    <citation type="journal article" date="2018" name="ISME J.">
        <title>Endosymbiont genomes yield clues of tubeworm success.</title>
        <authorList>
            <person name="Li Y."/>
            <person name="Liles M.R."/>
            <person name="Halanych K.M."/>
        </authorList>
    </citation>
    <scope>NUCLEOTIDE SEQUENCE [LARGE SCALE GENOMIC DNA]</scope>
    <source>
        <strain evidence="20">A1422</strain>
    </source>
</reference>
<feature type="region of interest" description="Disordered" evidence="17">
    <location>
        <begin position="120"/>
        <end position="143"/>
    </location>
</feature>
<keyword evidence="6" id="KW-0547">Nucleotide-binding</keyword>
<dbReference type="InterPro" id="IPR025943">
    <property type="entry name" value="Sigma_54_int_dom_ATP-bd_2"/>
</dbReference>
<dbReference type="InterPro" id="IPR025662">
    <property type="entry name" value="Sigma_54_int_dom_ATP-bd_1"/>
</dbReference>
<evidence type="ECO:0000256" key="3">
    <source>
        <dbReference type="ARBA" id="ARBA00022490"/>
    </source>
</evidence>
<evidence type="ECO:0000256" key="15">
    <source>
        <dbReference type="ARBA" id="ARBA00031910"/>
    </source>
</evidence>
<comment type="caution">
    <text evidence="20">The sequence shown here is derived from an EMBL/GenBank/DDBJ whole genome shotgun (WGS) entry which is preliminary data.</text>
</comment>
<dbReference type="GO" id="GO:0000160">
    <property type="term" value="P:phosphorelay signal transduction system"/>
    <property type="evidence" value="ECO:0007669"/>
    <property type="project" value="UniProtKB-KW"/>
</dbReference>
<dbReference type="Pfam" id="PF25601">
    <property type="entry name" value="AAA_lid_14"/>
    <property type="match status" value="1"/>
</dbReference>
<evidence type="ECO:0000256" key="4">
    <source>
        <dbReference type="ARBA" id="ARBA00022491"/>
    </source>
</evidence>
<dbReference type="Gene3D" id="3.40.50.2300">
    <property type="match status" value="1"/>
</dbReference>
<dbReference type="PRINTS" id="PR01590">
    <property type="entry name" value="HTHFIS"/>
</dbReference>
<dbReference type="InterPro" id="IPR001789">
    <property type="entry name" value="Sig_transdc_resp-reg_receiver"/>
</dbReference>
<dbReference type="PANTHER" id="PTHR32071:SF95">
    <property type="entry name" value="DNA-BINDING TRANSCRIPTIONAL REGULATOR NTRC"/>
    <property type="match status" value="1"/>
</dbReference>
<proteinExistence type="predicted"/>
<dbReference type="Proteomes" id="UP000255508">
    <property type="component" value="Unassembled WGS sequence"/>
</dbReference>
<dbReference type="Pfam" id="PF02954">
    <property type="entry name" value="HTH_8"/>
    <property type="match status" value="1"/>
</dbReference>